<evidence type="ECO:0000256" key="1">
    <source>
        <dbReference type="SAM" id="MobiDB-lite"/>
    </source>
</evidence>
<keyword evidence="2" id="KW-0472">Membrane</keyword>
<protein>
    <submittedName>
        <fullName evidence="3">Uncharacterized protein</fullName>
    </submittedName>
</protein>
<evidence type="ECO:0000256" key="2">
    <source>
        <dbReference type="SAM" id="Phobius"/>
    </source>
</evidence>
<name>A0A9D4S8H2_DREPO</name>
<accession>A0A9D4S8H2</accession>
<gene>
    <name evidence="3" type="ORF">DPMN_018560</name>
</gene>
<reference evidence="3" key="2">
    <citation type="submission" date="2020-11" db="EMBL/GenBank/DDBJ databases">
        <authorList>
            <person name="McCartney M.A."/>
            <person name="Auch B."/>
            <person name="Kono T."/>
            <person name="Mallez S."/>
            <person name="Becker A."/>
            <person name="Gohl D.M."/>
            <person name="Silverstein K.A.T."/>
            <person name="Koren S."/>
            <person name="Bechman K.B."/>
            <person name="Herman A."/>
            <person name="Abrahante J.E."/>
            <person name="Garbe J."/>
        </authorList>
    </citation>
    <scope>NUCLEOTIDE SEQUENCE</scope>
    <source>
        <strain evidence="3">Duluth1</strain>
        <tissue evidence="3">Whole animal</tissue>
    </source>
</reference>
<keyword evidence="4" id="KW-1185">Reference proteome</keyword>
<feature type="compositionally biased region" description="Basic and acidic residues" evidence="1">
    <location>
        <begin position="117"/>
        <end position="127"/>
    </location>
</feature>
<sequence length="138" mass="15759">MSTPASKRCRQPLCEYVFCHCEQRWWWWWWLHVVVVVVVLVVVVVVVMVVVVVLSSDNHLVDGPTDRPTDRPTNMSKAIYPLFFEGGHKNWGGGCGNLLDRELSSDNHLVDGPTDIPTDRPTYRHEQSNIPPLLRRGA</sequence>
<feature type="region of interest" description="Disordered" evidence="1">
    <location>
        <begin position="109"/>
        <end position="138"/>
    </location>
</feature>
<keyword evidence="2" id="KW-0812">Transmembrane</keyword>
<dbReference type="Proteomes" id="UP000828390">
    <property type="component" value="Unassembled WGS sequence"/>
</dbReference>
<feature type="transmembrane region" description="Helical" evidence="2">
    <location>
        <begin position="27"/>
        <end position="54"/>
    </location>
</feature>
<keyword evidence="2" id="KW-1133">Transmembrane helix</keyword>
<reference evidence="3" key="1">
    <citation type="journal article" date="2019" name="bioRxiv">
        <title>The Genome of the Zebra Mussel, Dreissena polymorpha: A Resource for Invasive Species Research.</title>
        <authorList>
            <person name="McCartney M.A."/>
            <person name="Auch B."/>
            <person name="Kono T."/>
            <person name="Mallez S."/>
            <person name="Zhang Y."/>
            <person name="Obille A."/>
            <person name="Becker A."/>
            <person name="Abrahante J.E."/>
            <person name="Garbe J."/>
            <person name="Badalamenti J.P."/>
            <person name="Herman A."/>
            <person name="Mangelson H."/>
            <person name="Liachko I."/>
            <person name="Sullivan S."/>
            <person name="Sone E.D."/>
            <person name="Koren S."/>
            <person name="Silverstein K.A.T."/>
            <person name="Beckman K.B."/>
            <person name="Gohl D.M."/>
        </authorList>
    </citation>
    <scope>NUCLEOTIDE SEQUENCE</scope>
    <source>
        <strain evidence="3">Duluth1</strain>
        <tissue evidence="3">Whole animal</tissue>
    </source>
</reference>
<dbReference type="EMBL" id="JAIWYP010000001">
    <property type="protein sequence ID" value="KAH3894403.1"/>
    <property type="molecule type" value="Genomic_DNA"/>
</dbReference>
<comment type="caution">
    <text evidence="3">The sequence shown here is derived from an EMBL/GenBank/DDBJ whole genome shotgun (WGS) entry which is preliminary data.</text>
</comment>
<proteinExistence type="predicted"/>
<dbReference type="AlphaFoldDB" id="A0A9D4S8H2"/>
<evidence type="ECO:0000313" key="4">
    <source>
        <dbReference type="Proteomes" id="UP000828390"/>
    </source>
</evidence>
<organism evidence="3 4">
    <name type="scientific">Dreissena polymorpha</name>
    <name type="common">Zebra mussel</name>
    <name type="synonym">Mytilus polymorpha</name>
    <dbReference type="NCBI Taxonomy" id="45954"/>
    <lineage>
        <taxon>Eukaryota</taxon>
        <taxon>Metazoa</taxon>
        <taxon>Spiralia</taxon>
        <taxon>Lophotrochozoa</taxon>
        <taxon>Mollusca</taxon>
        <taxon>Bivalvia</taxon>
        <taxon>Autobranchia</taxon>
        <taxon>Heteroconchia</taxon>
        <taxon>Euheterodonta</taxon>
        <taxon>Imparidentia</taxon>
        <taxon>Neoheterodontei</taxon>
        <taxon>Myida</taxon>
        <taxon>Dreissenoidea</taxon>
        <taxon>Dreissenidae</taxon>
        <taxon>Dreissena</taxon>
    </lineage>
</organism>
<evidence type="ECO:0000313" key="3">
    <source>
        <dbReference type="EMBL" id="KAH3894403.1"/>
    </source>
</evidence>